<comment type="caution">
    <text evidence="1">The sequence shown here is derived from an EMBL/GenBank/DDBJ whole genome shotgun (WGS) entry which is preliminary data.</text>
</comment>
<keyword evidence="2" id="KW-1185">Reference proteome</keyword>
<accession>A0ACC1Y639</accession>
<dbReference type="EMBL" id="CM051398">
    <property type="protein sequence ID" value="KAJ4719088.1"/>
    <property type="molecule type" value="Genomic_DNA"/>
</dbReference>
<keyword evidence="1" id="KW-0695">RNA-directed DNA polymerase</keyword>
<name>A0ACC1Y639_MELAZ</name>
<proteinExistence type="predicted"/>
<evidence type="ECO:0000313" key="2">
    <source>
        <dbReference type="Proteomes" id="UP001164539"/>
    </source>
</evidence>
<reference evidence="1 2" key="1">
    <citation type="journal article" date="2023" name="Science">
        <title>Complex scaffold remodeling in plant triterpene biosynthesis.</title>
        <authorList>
            <person name="De La Pena R."/>
            <person name="Hodgson H."/>
            <person name="Liu J.C."/>
            <person name="Stephenson M.J."/>
            <person name="Martin A.C."/>
            <person name="Owen C."/>
            <person name="Harkess A."/>
            <person name="Leebens-Mack J."/>
            <person name="Jimenez L.E."/>
            <person name="Osbourn A."/>
            <person name="Sattely E.S."/>
        </authorList>
    </citation>
    <scope>NUCLEOTIDE SEQUENCE [LARGE SCALE GENOMIC DNA]</scope>
    <source>
        <strain evidence="2">cv. JPN11</strain>
        <tissue evidence="1">Leaf</tissue>
    </source>
</reference>
<dbReference type="Proteomes" id="UP001164539">
    <property type="component" value="Chromosome 5"/>
</dbReference>
<protein>
    <submittedName>
        <fullName evidence="1">RNA-directed DNA polymerase (Reverse transcriptase)</fullName>
    </submittedName>
</protein>
<sequence length="158" mass="18013">MFQPPDEMEFKFVGTKLFVMPRIISTLKAWKSLKKGCLGFLASVIDTEKAEVKLQDVPVVSEFIDVFPEDLPGTPPDCEIEFNIEFVPRITPISKAPYHMAPLELKELKKQLEELLEKGFIRSSVSPWGAHVLFVKKKDGMMRLCIDYQGAESSNYEE</sequence>
<evidence type="ECO:0000313" key="1">
    <source>
        <dbReference type="EMBL" id="KAJ4719088.1"/>
    </source>
</evidence>
<keyword evidence="1" id="KW-0808">Transferase</keyword>
<gene>
    <name evidence="1" type="ORF">OWV82_010706</name>
</gene>
<keyword evidence="1" id="KW-0548">Nucleotidyltransferase</keyword>
<organism evidence="1 2">
    <name type="scientific">Melia azedarach</name>
    <name type="common">Chinaberry tree</name>
    <dbReference type="NCBI Taxonomy" id="155640"/>
    <lineage>
        <taxon>Eukaryota</taxon>
        <taxon>Viridiplantae</taxon>
        <taxon>Streptophyta</taxon>
        <taxon>Embryophyta</taxon>
        <taxon>Tracheophyta</taxon>
        <taxon>Spermatophyta</taxon>
        <taxon>Magnoliopsida</taxon>
        <taxon>eudicotyledons</taxon>
        <taxon>Gunneridae</taxon>
        <taxon>Pentapetalae</taxon>
        <taxon>rosids</taxon>
        <taxon>malvids</taxon>
        <taxon>Sapindales</taxon>
        <taxon>Meliaceae</taxon>
        <taxon>Melia</taxon>
    </lineage>
</organism>